<dbReference type="Gene3D" id="3.30.70.270">
    <property type="match status" value="1"/>
</dbReference>
<dbReference type="Pfam" id="PF00990">
    <property type="entry name" value="GGDEF"/>
    <property type="match status" value="1"/>
</dbReference>
<dbReference type="PROSITE" id="PS50887">
    <property type="entry name" value="GGDEF"/>
    <property type="match status" value="1"/>
</dbReference>
<dbReference type="NCBIfam" id="TIGR00254">
    <property type="entry name" value="GGDEF"/>
    <property type="match status" value="1"/>
</dbReference>
<feature type="domain" description="GGDEF" evidence="2">
    <location>
        <begin position="356"/>
        <end position="478"/>
    </location>
</feature>
<name>A0A4Q5MZE4_9MICO</name>
<feature type="transmembrane region" description="Helical" evidence="1">
    <location>
        <begin position="194"/>
        <end position="214"/>
    </location>
</feature>
<dbReference type="InterPro" id="IPR050469">
    <property type="entry name" value="Diguanylate_Cyclase"/>
</dbReference>
<dbReference type="SUPFAM" id="SSF55073">
    <property type="entry name" value="Nucleotide cyclase"/>
    <property type="match status" value="1"/>
</dbReference>
<comment type="caution">
    <text evidence="3">The sequence shown here is derived from an EMBL/GenBank/DDBJ whole genome shotgun (WGS) entry which is preliminary data.</text>
</comment>
<evidence type="ECO:0000313" key="3">
    <source>
        <dbReference type="EMBL" id="RYV51128.1"/>
    </source>
</evidence>
<keyword evidence="1" id="KW-0812">Transmembrane</keyword>
<feature type="transmembrane region" description="Helical" evidence="1">
    <location>
        <begin position="264"/>
        <end position="283"/>
    </location>
</feature>
<feature type="transmembrane region" description="Helical" evidence="1">
    <location>
        <begin position="128"/>
        <end position="150"/>
    </location>
</feature>
<dbReference type="GO" id="GO:0005886">
    <property type="term" value="C:plasma membrane"/>
    <property type="evidence" value="ECO:0007669"/>
    <property type="project" value="TreeGrafter"/>
</dbReference>
<dbReference type="GO" id="GO:1902201">
    <property type="term" value="P:negative regulation of bacterial-type flagellum-dependent cell motility"/>
    <property type="evidence" value="ECO:0007669"/>
    <property type="project" value="TreeGrafter"/>
</dbReference>
<dbReference type="PANTHER" id="PTHR45138:SF24">
    <property type="entry name" value="DIGUANYLATE CYCLASE DGCC-RELATED"/>
    <property type="match status" value="1"/>
</dbReference>
<feature type="transmembrane region" description="Helical" evidence="1">
    <location>
        <begin position="99"/>
        <end position="116"/>
    </location>
</feature>
<dbReference type="InterPro" id="IPR029787">
    <property type="entry name" value="Nucleotide_cyclase"/>
</dbReference>
<feature type="transmembrane region" description="Helical" evidence="1">
    <location>
        <begin position="35"/>
        <end position="56"/>
    </location>
</feature>
<dbReference type="RefSeq" id="WP_130102567.1">
    <property type="nucleotide sequence ID" value="NZ_SDWW01000021.1"/>
</dbReference>
<dbReference type="OrthoDB" id="23692at2"/>
<dbReference type="InterPro" id="IPR043128">
    <property type="entry name" value="Rev_trsase/Diguanyl_cyclase"/>
</dbReference>
<accession>A0A4Q5MZE4</accession>
<evidence type="ECO:0000313" key="4">
    <source>
        <dbReference type="Proteomes" id="UP000293764"/>
    </source>
</evidence>
<dbReference type="GO" id="GO:0043709">
    <property type="term" value="P:cell adhesion involved in single-species biofilm formation"/>
    <property type="evidence" value="ECO:0007669"/>
    <property type="project" value="TreeGrafter"/>
</dbReference>
<evidence type="ECO:0000259" key="2">
    <source>
        <dbReference type="PROSITE" id="PS50887"/>
    </source>
</evidence>
<protein>
    <submittedName>
        <fullName evidence="3">GGDEF domain-containing protein</fullName>
    </submittedName>
</protein>
<sequence length="494" mass="52634">MDMDPRMRRNLAVLCVLAAATIAYPLVPLSGDTWRVYYNAVALSAVLIALSGVVFHRTPQRRAWLSVIGGFCAWVLADLVATLEQQVWHLPYYPVPSDAVYLVGYVLVAAGALRLVRTRDEDRDLTVLLDAAIVATGAAVVAAVFLIAPLATDSTLTGFGKVVSSAYPVADILLIAVIFRLWAAPVARTASSRLLMCAVTLSLAGDVVWNVLIVTDGSQADRWSDQLYLATYVLFAAATWAPSMARLGAVAPEQAGAGSLHRRVVVLAGGLMLPSVTLLISGATGRAVLWQVIGLGSLLISGLVLVRMSGILRTVESQSRRLADLARLDELTGIPNRRTWDHELDRVCAESRLQGAPLCVAIIDLDHFKVYNDAFGHQAGDRLLRDSVAAWAEHLGDRTFLARYGGDEFTVLLPGLDLDDARARLQGLRGVTPHGQTISAGVARWDPQAEPASAVAGADVALYAAKEAGRDRVLTQVVVTADAGGVGLLGLPQA</sequence>
<dbReference type="AlphaFoldDB" id="A0A4Q5MZE4"/>
<feature type="transmembrane region" description="Helical" evidence="1">
    <location>
        <begin position="63"/>
        <end position="83"/>
    </location>
</feature>
<proteinExistence type="predicted"/>
<keyword evidence="4" id="KW-1185">Reference proteome</keyword>
<dbReference type="EMBL" id="SDWW01000021">
    <property type="protein sequence ID" value="RYV51128.1"/>
    <property type="molecule type" value="Genomic_DNA"/>
</dbReference>
<gene>
    <name evidence="3" type="ORF">EUA98_10140</name>
</gene>
<dbReference type="PANTHER" id="PTHR45138">
    <property type="entry name" value="REGULATORY COMPONENTS OF SENSORY TRANSDUCTION SYSTEM"/>
    <property type="match status" value="1"/>
</dbReference>
<feature type="transmembrane region" description="Helical" evidence="1">
    <location>
        <begin position="226"/>
        <end position="243"/>
    </location>
</feature>
<keyword evidence="1" id="KW-1133">Transmembrane helix</keyword>
<feature type="transmembrane region" description="Helical" evidence="1">
    <location>
        <begin position="289"/>
        <end position="312"/>
    </location>
</feature>
<dbReference type="CDD" id="cd01949">
    <property type="entry name" value="GGDEF"/>
    <property type="match status" value="1"/>
</dbReference>
<keyword evidence="1" id="KW-0472">Membrane</keyword>
<evidence type="ECO:0000256" key="1">
    <source>
        <dbReference type="SAM" id="Phobius"/>
    </source>
</evidence>
<reference evidence="3 4" key="1">
    <citation type="submission" date="2019-01" db="EMBL/GenBank/DDBJ databases">
        <title>Novel species of Cellulomonas.</title>
        <authorList>
            <person name="Liu Q."/>
            <person name="Xin Y.-H."/>
        </authorList>
    </citation>
    <scope>NUCLEOTIDE SEQUENCE [LARGE SCALE GENOMIC DNA]</scope>
    <source>
        <strain evidence="3 4">HLT2-17</strain>
    </source>
</reference>
<dbReference type="SMART" id="SM00267">
    <property type="entry name" value="GGDEF"/>
    <property type="match status" value="1"/>
</dbReference>
<dbReference type="Proteomes" id="UP000293764">
    <property type="component" value="Unassembled WGS sequence"/>
</dbReference>
<dbReference type="GO" id="GO:0052621">
    <property type="term" value="F:diguanylate cyclase activity"/>
    <property type="evidence" value="ECO:0007669"/>
    <property type="project" value="TreeGrafter"/>
</dbReference>
<dbReference type="InterPro" id="IPR000160">
    <property type="entry name" value="GGDEF_dom"/>
</dbReference>
<feature type="transmembrane region" description="Helical" evidence="1">
    <location>
        <begin position="162"/>
        <end position="182"/>
    </location>
</feature>
<organism evidence="3 4">
    <name type="scientific">Pengzhenrongella frigida</name>
    <dbReference type="NCBI Taxonomy" id="1259133"/>
    <lineage>
        <taxon>Bacteria</taxon>
        <taxon>Bacillati</taxon>
        <taxon>Actinomycetota</taxon>
        <taxon>Actinomycetes</taxon>
        <taxon>Micrococcales</taxon>
        <taxon>Pengzhenrongella</taxon>
    </lineage>
</organism>